<dbReference type="EMBL" id="MU268276">
    <property type="protein sequence ID" value="KAH7905085.1"/>
    <property type="molecule type" value="Genomic_DNA"/>
</dbReference>
<keyword evidence="2" id="KW-1185">Reference proteome</keyword>
<proteinExistence type="predicted"/>
<sequence length="495" mass="55901">MLMGEFDTPKDLNLIVPHGQFTGMQRFLLRSGYQEIADPDVQDDMAKYIHSFHMFQGDNETITLSEAKGPDVLEIVVNSPTTADMTCMTAGGVTTLYPEMTLAWKAVVTPSGRWEQLLGSCFGSINAGRFNLYDDMSFTNQPCESSCPSLWRLPRTDESILAVNWDERYSIYPALRQCKTEWRLSKVCVNSRCQNSVNVRKDGPTFVQKDMPDTMYDVRDRTRDIEAHQPAFVKGFKGILYATRGAEPIIVDVPLIEGAKKIKAVEDLYVECWVRQRGHDDTSTRRAKLRRTYYTIPNLESVPLDFAYTFFSEEGDTNPPINALVNKMSPPRPKSPYIHGNFLVIKHDMGSKGELRDACDKDISVVNTILRSLETFISLKAMLDGRLVDFVLRANGQGTFILIERAKDRESILHVCPTRSVLKTRIASALVVEYEILVIPPDFMEPVGGHSFDATIRRVMSDPTLVVIFSNNENAVKLLTETVCQTADFAVVYRF</sequence>
<organism evidence="1 2">
    <name type="scientific">Hygrophoropsis aurantiaca</name>
    <dbReference type="NCBI Taxonomy" id="72124"/>
    <lineage>
        <taxon>Eukaryota</taxon>
        <taxon>Fungi</taxon>
        <taxon>Dikarya</taxon>
        <taxon>Basidiomycota</taxon>
        <taxon>Agaricomycotina</taxon>
        <taxon>Agaricomycetes</taxon>
        <taxon>Agaricomycetidae</taxon>
        <taxon>Boletales</taxon>
        <taxon>Coniophorineae</taxon>
        <taxon>Hygrophoropsidaceae</taxon>
        <taxon>Hygrophoropsis</taxon>
    </lineage>
</organism>
<evidence type="ECO:0000313" key="2">
    <source>
        <dbReference type="Proteomes" id="UP000790377"/>
    </source>
</evidence>
<gene>
    <name evidence="1" type="ORF">BJ138DRAFT_1118789</name>
</gene>
<evidence type="ECO:0000313" key="1">
    <source>
        <dbReference type="EMBL" id="KAH7905085.1"/>
    </source>
</evidence>
<accession>A0ACB7ZVJ6</accession>
<reference evidence="1" key="1">
    <citation type="journal article" date="2021" name="New Phytol.">
        <title>Evolutionary innovations through gain and loss of genes in the ectomycorrhizal Boletales.</title>
        <authorList>
            <person name="Wu G."/>
            <person name="Miyauchi S."/>
            <person name="Morin E."/>
            <person name="Kuo A."/>
            <person name="Drula E."/>
            <person name="Varga T."/>
            <person name="Kohler A."/>
            <person name="Feng B."/>
            <person name="Cao Y."/>
            <person name="Lipzen A."/>
            <person name="Daum C."/>
            <person name="Hundley H."/>
            <person name="Pangilinan J."/>
            <person name="Johnson J."/>
            <person name="Barry K."/>
            <person name="LaButti K."/>
            <person name="Ng V."/>
            <person name="Ahrendt S."/>
            <person name="Min B."/>
            <person name="Choi I.G."/>
            <person name="Park H."/>
            <person name="Plett J.M."/>
            <person name="Magnuson J."/>
            <person name="Spatafora J.W."/>
            <person name="Nagy L.G."/>
            <person name="Henrissat B."/>
            <person name="Grigoriev I.V."/>
            <person name="Yang Z.L."/>
            <person name="Xu J."/>
            <person name="Martin F.M."/>
        </authorList>
    </citation>
    <scope>NUCLEOTIDE SEQUENCE</scope>
    <source>
        <strain evidence="1">ATCC 28755</strain>
    </source>
</reference>
<comment type="caution">
    <text evidence="1">The sequence shown here is derived from an EMBL/GenBank/DDBJ whole genome shotgun (WGS) entry which is preliminary data.</text>
</comment>
<name>A0ACB7ZVJ6_9AGAM</name>
<protein>
    <submittedName>
        <fullName evidence="1">Uncharacterized protein</fullName>
    </submittedName>
</protein>
<dbReference type="Proteomes" id="UP000790377">
    <property type="component" value="Unassembled WGS sequence"/>
</dbReference>